<dbReference type="Proteomes" id="UP001234297">
    <property type="component" value="Chromosome 5"/>
</dbReference>
<evidence type="ECO:0000313" key="1">
    <source>
        <dbReference type="EMBL" id="KAJ8639771.1"/>
    </source>
</evidence>
<keyword evidence="2" id="KW-1185">Reference proteome</keyword>
<comment type="caution">
    <text evidence="1">The sequence shown here is derived from an EMBL/GenBank/DDBJ whole genome shotgun (WGS) entry which is preliminary data.</text>
</comment>
<evidence type="ECO:0000313" key="2">
    <source>
        <dbReference type="Proteomes" id="UP001234297"/>
    </source>
</evidence>
<name>A0ACC2M364_PERAE</name>
<sequence>MELVHVVEEVVWCVLMQHRLQGEPQAILPAVREGPVDEAKPNSEMELVHVVEEDSTSRMLIGAGERKDGLYFYHSVQDVKAFQAWKLFDLESEDLFVSRDVEFVETKFPFASKVPDCGEDIDRGDRHVVLVDECADDDCDAGRTCLSNQSLEVRGGTPHDETQILVETVDCTSGTGEGEGPATGTDNSNHLRRGHRIKQPLVKLRDYVTNTIRKLSPSVRSPTASHASGAYYPIAHYANCDRFSPQHPRFLVAVSAE</sequence>
<protein>
    <submittedName>
        <fullName evidence="1">Uncharacterized protein</fullName>
    </submittedName>
</protein>
<proteinExistence type="predicted"/>
<reference evidence="1 2" key="1">
    <citation type="journal article" date="2022" name="Hortic Res">
        <title>A haplotype resolved chromosomal level avocado genome allows analysis of novel avocado genes.</title>
        <authorList>
            <person name="Nath O."/>
            <person name="Fletcher S.J."/>
            <person name="Hayward A."/>
            <person name="Shaw L.M."/>
            <person name="Masouleh A.K."/>
            <person name="Furtado A."/>
            <person name="Henry R.J."/>
            <person name="Mitter N."/>
        </authorList>
    </citation>
    <scope>NUCLEOTIDE SEQUENCE [LARGE SCALE GENOMIC DNA]</scope>
    <source>
        <strain evidence="2">cv. Hass</strain>
    </source>
</reference>
<dbReference type="EMBL" id="CM056813">
    <property type="protein sequence ID" value="KAJ8639771.1"/>
    <property type="molecule type" value="Genomic_DNA"/>
</dbReference>
<accession>A0ACC2M364</accession>
<organism evidence="1 2">
    <name type="scientific">Persea americana</name>
    <name type="common">Avocado</name>
    <dbReference type="NCBI Taxonomy" id="3435"/>
    <lineage>
        <taxon>Eukaryota</taxon>
        <taxon>Viridiplantae</taxon>
        <taxon>Streptophyta</taxon>
        <taxon>Embryophyta</taxon>
        <taxon>Tracheophyta</taxon>
        <taxon>Spermatophyta</taxon>
        <taxon>Magnoliopsida</taxon>
        <taxon>Magnoliidae</taxon>
        <taxon>Laurales</taxon>
        <taxon>Lauraceae</taxon>
        <taxon>Persea</taxon>
    </lineage>
</organism>
<gene>
    <name evidence="1" type="ORF">MRB53_016465</name>
</gene>